<evidence type="ECO:0000313" key="1">
    <source>
        <dbReference type="EMBL" id="OGG87743.1"/>
    </source>
</evidence>
<comment type="caution">
    <text evidence="1">The sequence shown here is derived from an EMBL/GenBank/DDBJ whole genome shotgun (WGS) entry which is preliminary data.</text>
</comment>
<sequence length="66" mass="7320">MISLGCGLGEEVDRHVATREDEHDDGRGLPRFPLTGTVHLVALFTKELARSCESPLDFLTRKDVVL</sequence>
<dbReference type="AlphaFoldDB" id="A0A1F6FPF8"/>
<reference evidence="1 2" key="1">
    <citation type="journal article" date="2016" name="Nat. Commun.">
        <title>Thousands of microbial genomes shed light on interconnected biogeochemical processes in an aquifer system.</title>
        <authorList>
            <person name="Anantharaman K."/>
            <person name="Brown C.T."/>
            <person name="Hug L.A."/>
            <person name="Sharon I."/>
            <person name="Castelle C.J."/>
            <person name="Probst A.J."/>
            <person name="Thomas B.C."/>
            <person name="Singh A."/>
            <person name="Wilkins M.J."/>
            <person name="Karaoz U."/>
            <person name="Brodie E.L."/>
            <person name="Williams K.H."/>
            <person name="Hubbard S.S."/>
            <person name="Banfield J.F."/>
        </authorList>
    </citation>
    <scope>NUCLEOTIDE SEQUENCE [LARGE SCALE GENOMIC DNA]</scope>
</reference>
<dbReference type="Proteomes" id="UP000179230">
    <property type="component" value="Unassembled WGS sequence"/>
</dbReference>
<name>A0A1F6FPF8_9BACT</name>
<accession>A0A1F6FPF8</accession>
<gene>
    <name evidence="1" type="ORF">A2592_03440</name>
</gene>
<proteinExistence type="predicted"/>
<dbReference type="EMBL" id="MFMT01000042">
    <property type="protein sequence ID" value="OGG87743.1"/>
    <property type="molecule type" value="Genomic_DNA"/>
</dbReference>
<protein>
    <submittedName>
        <fullName evidence="1">Uncharacterized protein</fullName>
    </submittedName>
</protein>
<evidence type="ECO:0000313" key="2">
    <source>
        <dbReference type="Proteomes" id="UP000179230"/>
    </source>
</evidence>
<organism evidence="1 2">
    <name type="scientific">Candidatus Kaiserbacteria bacterium RIFOXYD1_FULL_42_15</name>
    <dbReference type="NCBI Taxonomy" id="1798532"/>
    <lineage>
        <taxon>Bacteria</taxon>
        <taxon>Candidatus Kaiseribacteriota</taxon>
    </lineage>
</organism>